<evidence type="ECO:0000313" key="13">
    <source>
        <dbReference type="EMBL" id="MDI9861106.1"/>
    </source>
</evidence>
<dbReference type="InterPro" id="IPR005477">
    <property type="entry name" value="Dxylulose-5-P_synthase"/>
</dbReference>
<comment type="subunit">
    <text evidence="4">Homodimer.</text>
</comment>
<feature type="domain" description="Transketolase-like pyrimidine-binding" evidence="12">
    <location>
        <begin position="2"/>
        <end position="159"/>
    </location>
</feature>
<evidence type="ECO:0000256" key="4">
    <source>
        <dbReference type="ARBA" id="ARBA00011738"/>
    </source>
</evidence>
<proteinExistence type="inferred from homology"/>
<comment type="similarity">
    <text evidence="3">Belongs to the transketolase family. DXPS subfamily.</text>
</comment>
<evidence type="ECO:0000256" key="6">
    <source>
        <dbReference type="ARBA" id="ARBA00022679"/>
    </source>
</evidence>
<dbReference type="Gene3D" id="3.40.50.920">
    <property type="match status" value="1"/>
</dbReference>
<keyword evidence="9" id="KW-0784">Thiamine biosynthesis</keyword>
<dbReference type="EC" id="2.2.1.7" evidence="5"/>
<accession>A0ABT6YC12</accession>
<evidence type="ECO:0000256" key="3">
    <source>
        <dbReference type="ARBA" id="ARBA00011081"/>
    </source>
</evidence>
<comment type="cofactor">
    <cofactor evidence="1">
        <name>Mg(2+)</name>
        <dbReference type="ChEBI" id="CHEBI:18420"/>
    </cofactor>
</comment>
<comment type="pathway">
    <text evidence="2">Metabolic intermediate biosynthesis; 1-deoxy-D-xylulose 5-phosphate biosynthesis; 1-deoxy-D-xylulose 5-phosphate from D-glyceraldehyde 3-phosphate and pyruvate: step 1/1.</text>
</comment>
<evidence type="ECO:0000256" key="1">
    <source>
        <dbReference type="ARBA" id="ARBA00001946"/>
    </source>
</evidence>
<gene>
    <name evidence="13" type="ORF">QM524_17955</name>
</gene>
<dbReference type="EMBL" id="JASHIF010000017">
    <property type="protein sequence ID" value="MDI9861106.1"/>
    <property type="molecule type" value="Genomic_DNA"/>
</dbReference>
<keyword evidence="7" id="KW-0479">Metal-binding</keyword>
<keyword evidence="10" id="KW-0786">Thiamine pyrophosphate</keyword>
<dbReference type="InterPro" id="IPR029061">
    <property type="entry name" value="THDP-binding"/>
</dbReference>
<dbReference type="Pfam" id="PF02779">
    <property type="entry name" value="Transket_pyr"/>
    <property type="match status" value="1"/>
</dbReference>
<dbReference type="InterPro" id="IPR033248">
    <property type="entry name" value="Transketolase_C"/>
</dbReference>
<protein>
    <recommendedName>
        <fullName evidence="5">1-deoxy-D-xylulose-5-phosphate synthase</fullName>
        <ecNumber evidence="5">2.2.1.7</ecNumber>
    </recommendedName>
</protein>
<dbReference type="Pfam" id="PF02780">
    <property type="entry name" value="Transketolase_C"/>
    <property type="match status" value="1"/>
</dbReference>
<reference evidence="13 14" key="1">
    <citation type="submission" date="2023-05" db="EMBL/GenBank/DDBJ databases">
        <title>Novel species of genus Flectobacillus isolated from stream in China.</title>
        <authorList>
            <person name="Lu H."/>
        </authorList>
    </citation>
    <scope>NUCLEOTIDE SEQUENCE [LARGE SCALE GENOMIC DNA]</scope>
    <source>
        <strain evidence="13 14">KCTC 42575</strain>
    </source>
</reference>
<evidence type="ECO:0000256" key="9">
    <source>
        <dbReference type="ARBA" id="ARBA00022977"/>
    </source>
</evidence>
<evidence type="ECO:0000256" key="5">
    <source>
        <dbReference type="ARBA" id="ARBA00013150"/>
    </source>
</evidence>
<dbReference type="RefSeq" id="WP_283345610.1">
    <property type="nucleotide sequence ID" value="NZ_JASHIF010000017.1"/>
</dbReference>
<dbReference type="InterPro" id="IPR009014">
    <property type="entry name" value="Transketo_C/PFOR_II"/>
</dbReference>
<dbReference type="InterPro" id="IPR005475">
    <property type="entry name" value="Transketolase-like_Pyr-bd"/>
</dbReference>
<dbReference type="PANTHER" id="PTHR43322">
    <property type="entry name" value="1-D-DEOXYXYLULOSE 5-PHOSPHATE SYNTHASE-RELATED"/>
    <property type="match status" value="1"/>
</dbReference>
<keyword evidence="14" id="KW-1185">Reference proteome</keyword>
<evidence type="ECO:0000256" key="8">
    <source>
        <dbReference type="ARBA" id="ARBA00022842"/>
    </source>
</evidence>
<evidence type="ECO:0000256" key="11">
    <source>
        <dbReference type="ARBA" id="ARBA00023229"/>
    </source>
</evidence>
<dbReference type="PANTHER" id="PTHR43322:SF5">
    <property type="entry name" value="1-DEOXY-D-XYLULOSE-5-PHOSPHATE SYNTHASE, CHLOROPLASTIC"/>
    <property type="match status" value="1"/>
</dbReference>
<comment type="caution">
    <text evidence="13">The sequence shown here is derived from an EMBL/GenBank/DDBJ whole genome shotgun (WGS) entry which is preliminary data.</text>
</comment>
<organism evidence="13 14">
    <name type="scientific">Flectobacillus roseus</name>
    <dbReference type="NCBI Taxonomy" id="502259"/>
    <lineage>
        <taxon>Bacteria</taxon>
        <taxon>Pseudomonadati</taxon>
        <taxon>Bacteroidota</taxon>
        <taxon>Cytophagia</taxon>
        <taxon>Cytophagales</taxon>
        <taxon>Flectobacillaceae</taxon>
        <taxon>Flectobacillus</taxon>
    </lineage>
</organism>
<dbReference type="Proteomes" id="UP001236507">
    <property type="component" value="Unassembled WGS sequence"/>
</dbReference>
<dbReference type="SMART" id="SM00861">
    <property type="entry name" value="Transket_pyr"/>
    <property type="match status" value="1"/>
</dbReference>
<keyword evidence="6" id="KW-0808">Transferase</keyword>
<evidence type="ECO:0000259" key="12">
    <source>
        <dbReference type="SMART" id="SM00861"/>
    </source>
</evidence>
<keyword evidence="8" id="KW-0460">Magnesium</keyword>
<evidence type="ECO:0000256" key="7">
    <source>
        <dbReference type="ARBA" id="ARBA00022723"/>
    </source>
</evidence>
<dbReference type="SUPFAM" id="SSF52518">
    <property type="entry name" value="Thiamin diphosphate-binding fold (THDP-binding)"/>
    <property type="match status" value="1"/>
</dbReference>
<evidence type="ECO:0000313" key="14">
    <source>
        <dbReference type="Proteomes" id="UP001236507"/>
    </source>
</evidence>
<evidence type="ECO:0000256" key="2">
    <source>
        <dbReference type="ARBA" id="ARBA00004980"/>
    </source>
</evidence>
<name>A0ABT6YC12_9BACT</name>
<keyword evidence="11" id="KW-0414">Isoprene biosynthesis</keyword>
<evidence type="ECO:0000256" key="10">
    <source>
        <dbReference type="ARBA" id="ARBA00023052"/>
    </source>
</evidence>
<sequence length="312" mass="34575">MYEELLKNIAIDDERIVVMTAENRALIRNLPPVLGKRFIDTGITEQCMVGAAAGLALRGRVPVLHALASFLSMRAFEFVRTDAGIPNLPIKLSAFIPGFLSDGNGPTHQAVEDVSLMRGIPNMQVFAPANEQDLAIMLPEILASKHPAYIRICHRPTSFQHQKHFEIGKAEVIAEGTDVTLLTYGFMLEQTLIAAEILRAEGKSVGIVNLRSLKPIDEVYLVDLTQKTDLLVTIEDHFVTGGLYSIVAEIFLKNQIQAPVLPIALFEKWFKPARLQEVLEYEGFTGKQIAERILGYHTESIQPAIAVSEFAE</sequence>
<dbReference type="SUPFAM" id="SSF52922">
    <property type="entry name" value="TK C-terminal domain-like"/>
    <property type="match status" value="1"/>
</dbReference>
<dbReference type="CDD" id="cd07033">
    <property type="entry name" value="TPP_PYR_DXS_TK_like"/>
    <property type="match status" value="1"/>
</dbReference>
<dbReference type="Gene3D" id="3.40.50.970">
    <property type="match status" value="1"/>
</dbReference>